<organism evidence="1">
    <name type="scientific">Staphylococcus phage vB_VibM_10AMN12</name>
    <dbReference type="NCBI Taxonomy" id="3076785"/>
    <lineage>
        <taxon>Viruses</taxon>
        <taxon>Duplodnaviria</taxon>
        <taxon>Heunggongvirae</taxon>
        <taxon>Uroviricota</taxon>
        <taxon>Caudoviricetes</taxon>
    </lineage>
</organism>
<evidence type="ECO:0000313" key="1">
    <source>
        <dbReference type="EMBL" id="WNO47492.1"/>
    </source>
</evidence>
<sequence length="88" mass="10276">MEHKTLKAKVRVYSAQGQDFLLYKFKGKYYPIPLVQEDVAEEKELDVHTDPCPFKAAMVAQNQYAPFYSKQLKQLDKKSFKLLTVFTL</sequence>
<accession>A0AA96KSL3</accession>
<name>A0AA96KSL3_9CAUD</name>
<protein>
    <submittedName>
        <fullName evidence="1">Uncharacterized protein</fullName>
    </submittedName>
</protein>
<proteinExistence type="predicted"/>
<dbReference type="EMBL" id="OR481006">
    <property type="protein sequence ID" value="WNO47492.1"/>
    <property type="molecule type" value="Genomic_DNA"/>
</dbReference>
<reference evidence="1" key="1">
    <citation type="submission" date="2023-08" db="EMBL/GenBank/DDBJ databases">
        <authorList>
            <person name="Nazir A."/>
        </authorList>
    </citation>
    <scope>NUCLEOTIDE SEQUENCE</scope>
</reference>